<proteinExistence type="predicted"/>
<organism evidence="1 2">
    <name type="scientific">Pseudodesulfovibrio profundus</name>
    <dbReference type="NCBI Taxonomy" id="57320"/>
    <lineage>
        <taxon>Bacteria</taxon>
        <taxon>Pseudomonadati</taxon>
        <taxon>Thermodesulfobacteriota</taxon>
        <taxon>Desulfovibrionia</taxon>
        <taxon>Desulfovibrionales</taxon>
        <taxon>Desulfovibrionaceae</taxon>
    </lineage>
</organism>
<gene>
    <name evidence="1" type="ORF">DPRO_2282</name>
</gene>
<reference evidence="2" key="1">
    <citation type="submission" date="2017-09" db="EMBL/GenBank/DDBJ databases">
        <authorList>
            <person name="Regsiter A."/>
            <person name="William W."/>
        </authorList>
    </citation>
    <scope>NUCLEOTIDE SEQUENCE [LARGE SCALE GENOMIC DNA]</scope>
    <source>
        <strain evidence="2">500-1</strain>
    </source>
</reference>
<protein>
    <submittedName>
        <fullName evidence="1">Uncharacterized protein</fullName>
    </submittedName>
</protein>
<name>A0A2C8FBC8_9BACT</name>
<sequence length="61" mass="6595">MRGNRSAPGTSAPIFSFDRTPPYAYRPDLAAYVLWSLYLGPGNCYYAGAFLCAKSDGILIG</sequence>
<dbReference type="KEGG" id="pprf:DPRO_2282"/>
<dbReference type="AlphaFoldDB" id="A0A2C8FBC8"/>
<evidence type="ECO:0000313" key="2">
    <source>
        <dbReference type="Proteomes" id="UP000219215"/>
    </source>
</evidence>
<accession>A0A2C8FBC8</accession>
<keyword evidence="2" id="KW-1185">Reference proteome</keyword>
<dbReference type="EMBL" id="LT907975">
    <property type="protein sequence ID" value="SOB59188.1"/>
    <property type="molecule type" value="Genomic_DNA"/>
</dbReference>
<dbReference type="Proteomes" id="UP000219215">
    <property type="component" value="Chromosome DPRO"/>
</dbReference>
<evidence type="ECO:0000313" key="1">
    <source>
        <dbReference type="EMBL" id="SOB59188.1"/>
    </source>
</evidence>